<accession>A0ABN8HML9</accession>
<feature type="non-terminal residue" evidence="1">
    <location>
        <position position="1"/>
    </location>
</feature>
<reference evidence="1" key="1">
    <citation type="submission" date="2022-03" db="EMBL/GenBank/DDBJ databases">
        <authorList>
            <person name="Martin H S."/>
        </authorList>
    </citation>
    <scope>NUCLEOTIDE SEQUENCE</scope>
</reference>
<organism evidence="1 2">
    <name type="scientific">Iphiclides podalirius</name>
    <name type="common">scarce swallowtail</name>
    <dbReference type="NCBI Taxonomy" id="110791"/>
    <lineage>
        <taxon>Eukaryota</taxon>
        <taxon>Metazoa</taxon>
        <taxon>Ecdysozoa</taxon>
        <taxon>Arthropoda</taxon>
        <taxon>Hexapoda</taxon>
        <taxon>Insecta</taxon>
        <taxon>Pterygota</taxon>
        <taxon>Neoptera</taxon>
        <taxon>Endopterygota</taxon>
        <taxon>Lepidoptera</taxon>
        <taxon>Glossata</taxon>
        <taxon>Ditrysia</taxon>
        <taxon>Papilionoidea</taxon>
        <taxon>Papilionidae</taxon>
        <taxon>Papilioninae</taxon>
        <taxon>Iphiclides</taxon>
    </lineage>
</organism>
<sequence length="72" mass="7975">MKPLTTLCNKEEAFVRSTRVRNALGHAVLFESTVEHRPPSHTATKDHPEPPAIIVVSSVAHGHPQLQEGFLR</sequence>
<name>A0ABN8HML9_9NEOP</name>
<evidence type="ECO:0000313" key="1">
    <source>
        <dbReference type="EMBL" id="CAH2037244.1"/>
    </source>
</evidence>
<gene>
    <name evidence="1" type="ORF">IPOD504_LOCUS1083</name>
</gene>
<keyword evidence="2" id="KW-1185">Reference proteome</keyword>
<dbReference type="EMBL" id="OW152822">
    <property type="protein sequence ID" value="CAH2037244.1"/>
    <property type="molecule type" value="Genomic_DNA"/>
</dbReference>
<dbReference type="Proteomes" id="UP000837857">
    <property type="component" value="Chromosome 10"/>
</dbReference>
<evidence type="ECO:0000313" key="2">
    <source>
        <dbReference type="Proteomes" id="UP000837857"/>
    </source>
</evidence>
<proteinExistence type="predicted"/>
<protein>
    <submittedName>
        <fullName evidence="1">Uncharacterized protein</fullName>
    </submittedName>
</protein>